<dbReference type="PROSITE" id="PS50090">
    <property type="entry name" value="MYB_LIKE"/>
    <property type="match status" value="1"/>
</dbReference>
<feature type="region of interest" description="Disordered" evidence="1">
    <location>
        <begin position="91"/>
        <end position="146"/>
    </location>
</feature>
<feature type="region of interest" description="Disordered" evidence="1">
    <location>
        <begin position="254"/>
        <end position="281"/>
    </location>
</feature>
<evidence type="ECO:0000256" key="2">
    <source>
        <dbReference type="SAM" id="Phobius"/>
    </source>
</evidence>
<feature type="transmembrane region" description="Helical" evidence="2">
    <location>
        <begin position="63"/>
        <end position="82"/>
    </location>
</feature>
<dbReference type="GO" id="GO:0030544">
    <property type="term" value="F:Hsp70 protein binding"/>
    <property type="evidence" value="ECO:0007669"/>
    <property type="project" value="InterPro"/>
</dbReference>
<dbReference type="FunFam" id="1.10.10.60:FF:000416">
    <property type="entry name" value="Myb family transcription factor"/>
    <property type="match status" value="1"/>
</dbReference>
<feature type="transmembrane region" description="Helical" evidence="2">
    <location>
        <begin position="35"/>
        <end position="57"/>
    </location>
</feature>
<dbReference type="GO" id="GO:0006450">
    <property type="term" value="P:regulation of translational fidelity"/>
    <property type="evidence" value="ECO:0007669"/>
    <property type="project" value="InterPro"/>
</dbReference>
<keyword evidence="5" id="KW-1185">Reference proteome</keyword>
<organism evidence="4 5">
    <name type="scientific">Rubroshorea leprosula</name>
    <dbReference type="NCBI Taxonomy" id="152421"/>
    <lineage>
        <taxon>Eukaryota</taxon>
        <taxon>Viridiplantae</taxon>
        <taxon>Streptophyta</taxon>
        <taxon>Embryophyta</taxon>
        <taxon>Tracheophyta</taxon>
        <taxon>Spermatophyta</taxon>
        <taxon>Magnoliopsida</taxon>
        <taxon>eudicotyledons</taxon>
        <taxon>Gunneridae</taxon>
        <taxon>Pentapetalae</taxon>
        <taxon>rosids</taxon>
        <taxon>malvids</taxon>
        <taxon>Malvales</taxon>
        <taxon>Dipterocarpaceae</taxon>
        <taxon>Rubroshorea</taxon>
    </lineage>
</organism>
<dbReference type="SMART" id="SM00717">
    <property type="entry name" value="SANT"/>
    <property type="match status" value="2"/>
</dbReference>
<dbReference type="GO" id="GO:0051083">
    <property type="term" value="P:'de novo' cotranslational protein folding"/>
    <property type="evidence" value="ECO:0007669"/>
    <property type="project" value="InterPro"/>
</dbReference>
<evidence type="ECO:0000313" key="4">
    <source>
        <dbReference type="EMBL" id="GKU95698.1"/>
    </source>
</evidence>
<dbReference type="SUPFAM" id="SSF46689">
    <property type="entry name" value="Homeodomain-like"/>
    <property type="match status" value="1"/>
</dbReference>
<dbReference type="GO" id="GO:0005829">
    <property type="term" value="C:cytosol"/>
    <property type="evidence" value="ECO:0007669"/>
    <property type="project" value="TreeGrafter"/>
</dbReference>
<dbReference type="InterPro" id="IPR001005">
    <property type="entry name" value="SANT/Myb"/>
</dbReference>
<feature type="compositionally biased region" description="Low complexity" evidence="1">
    <location>
        <begin position="128"/>
        <end position="142"/>
    </location>
</feature>
<evidence type="ECO:0000256" key="1">
    <source>
        <dbReference type="SAM" id="MobiDB-lite"/>
    </source>
</evidence>
<evidence type="ECO:0000259" key="3">
    <source>
        <dbReference type="PROSITE" id="PS50090"/>
    </source>
</evidence>
<dbReference type="EMBL" id="BPVZ01000009">
    <property type="protein sequence ID" value="GKU95698.1"/>
    <property type="molecule type" value="Genomic_DNA"/>
</dbReference>
<dbReference type="AlphaFoldDB" id="A0AAV5ICT1"/>
<evidence type="ECO:0000313" key="5">
    <source>
        <dbReference type="Proteomes" id="UP001054252"/>
    </source>
</evidence>
<dbReference type="CDD" id="cd00167">
    <property type="entry name" value="SANT"/>
    <property type="match status" value="1"/>
</dbReference>
<dbReference type="InterPro" id="IPR044634">
    <property type="entry name" value="Zuotin/DnaJC2"/>
</dbReference>
<keyword evidence="2" id="KW-0812">Transmembrane</keyword>
<protein>
    <recommendedName>
        <fullName evidence="3">Myb-like domain-containing protein</fullName>
    </recommendedName>
</protein>
<feature type="domain" description="Myb-like" evidence="3">
    <location>
        <begin position="281"/>
        <end position="322"/>
    </location>
</feature>
<dbReference type="Proteomes" id="UP001054252">
    <property type="component" value="Unassembled WGS sequence"/>
</dbReference>
<dbReference type="Pfam" id="PF23082">
    <property type="entry name" value="Myb_DNA-binding_2"/>
    <property type="match status" value="1"/>
</dbReference>
<reference evidence="4 5" key="1">
    <citation type="journal article" date="2021" name="Commun. Biol.">
        <title>The genome of Shorea leprosula (Dipterocarpaceae) highlights the ecological relevance of drought in aseasonal tropical rainforests.</title>
        <authorList>
            <person name="Ng K.K.S."/>
            <person name="Kobayashi M.J."/>
            <person name="Fawcett J.A."/>
            <person name="Hatakeyama M."/>
            <person name="Paape T."/>
            <person name="Ng C.H."/>
            <person name="Ang C.C."/>
            <person name="Tnah L.H."/>
            <person name="Lee C.T."/>
            <person name="Nishiyama T."/>
            <person name="Sese J."/>
            <person name="O'Brien M.J."/>
            <person name="Copetti D."/>
            <person name="Mohd Noor M.I."/>
            <person name="Ong R.C."/>
            <person name="Putra M."/>
            <person name="Sireger I.Z."/>
            <person name="Indrioko S."/>
            <person name="Kosugi Y."/>
            <person name="Izuno A."/>
            <person name="Isagi Y."/>
            <person name="Lee S.L."/>
            <person name="Shimizu K.K."/>
        </authorList>
    </citation>
    <scope>NUCLEOTIDE SEQUENCE [LARGE SCALE GENOMIC DNA]</scope>
    <source>
        <strain evidence="4">214</strain>
    </source>
</reference>
<sequence>MEFLDEDTRPRFLFQSRQQPSSLQRNETSQKPSKALLFVSFPISSVLLSLSLFYFQTEPVKSLLFWVSLSLLLGPLAPISVTGGDIRVGQGRVIPDPLDQDPQSEPEARKIPSNRRSKADRKDDLRGNRSSNVESSNGSFSSEGKRDNVSGFLSLERKGEIARKIEDAAKGNNGLFLDEEEKEWREEDVEMLKKQMLKNPPGKPGRWEAISGAFNGRHRVESVIKKAKELGERKLDDTDSYAQFLKNRKPLATRVQGQNEEVEDSDEIKKDNGGGNIGTGWSAGEDIALLNALKVFPKDAPMRWEKIAAAVPGKSKAACMKRVAELKKEFRSSKASTEK</sequence>
<dbReference type="PANTHER" id="PTHR43999:SF3">
    <property type="entry name" value="TRANSCRIPTION FACTOR MAMYB"/>
    <property type="match status" value="1"/>
</dbReference>
<name>A0AAV5ICT1_9ROSI</name>
<dbReference type="Gene3D" id="1.10.10.60">
    <property type="entry name" value="Homeodomain-like"/>
    <property type="match status" value="2"/>
</dbReference>
<proteinExistence type="predicted"/>
<dbReference type="PANTHER" id="PTHR43999">
    <property type="entry name" value="DNAJ HOMOLOG SUBFAMILY C MEMBER 2"/>
    <property type="match status" value="1"/>
</dbReference>
<keyword evidence="2" id="KW-1133">Transmembrane helix</keyword>
<dbReference type="InterPro" id="IPR009057">
    <property type="entry name" value="Homeodomain-like_sf"/>
</dbReference>
<gene>
    <name evidence="4" type="ORF">SLEP1_g9027</name>
</gene>
<accession>A0AAV5ICT1</accession>
<keyword evidence="2" id="KW-0472">Membrane</keyword>
<comment type="caution">
    <text evidence="4">The sequence shown here is derived from an EMBL/GenBank/DDBJ whole genome shotgun (WGS) entry which is preliminary data.</text>
</comment>
<dbReference type="GO" id="GO:0043022">
    <property type="term" value="F:ribosome binding"/>
    <property type="evidence" value="ECO:0007669"/>
    <property type="project" value="InterPro"/>
</dbReference>